<sequence>MKNKEKQYGNLNDEQFEQYLSLIKRMYERMEAENSWPWVVDPKKGEQFQGK</sequence>
<dbReference type="Proteomes" id="UP000003250">
    <property type="component" value="Unassembled WGS sequence"/>
</dbReference>
<dbReference type="AlphaFoldDB" id="H0HQB3"/>
<dbReference type="EMBL" id="AHAM01000087">
    <property type="protein sequence ID" value="EHK57085.1"/>
    <property type="molecule type" value="Genomic_DNA"/>
</dbReference>
<evidence type="ECO:0000313" key="2">
    <source>
        <dbReference type="Proteomes" id="UP000003250"/>
    </source>
</evidence>
<dbReference type="PATRIC" id="fig|1107882.3.peg.2302"/>
<organism evidence="1 2">
    <name type="scientific">Mesorhizobium alhagi CCNWXJ12-2</name>
    <dbReference type="NCBI Taxonomy" id="1107882"/>
    <lineage>
        <taxon>Bacteria</taxon>
        <taxon>Pseudomonadati</taxon>
        <taxon>Pseudomonadota</taxon>
        <taxon>Alphaproteobacteria</taxon>
        <taxon>Hyphomicrobiales</taxon>
        <taxon>Phyllobacteriaceae</taxon>
        <taxon>Allomesorhizobium</taxon>
    </lineage>
</organism>
<protein>
    <submittedName>
        <fullName evidence="1">Uncharacterized protein</fullName>
    </submittedName>
</protein>
<keyword evidence="2" id="KW-1185">Reference proteome</keyword>
<name>H0HQB3_9HYPH</name>
<accession>H0HQB3</accession>
<reference evidence="1 2" key="1">
    <citation type="journal article" date="2012" name="J. Bacteriol.">
        <title>Draft Genome Sequence of Mesorhizobium alhagi CCNWXJ12-2T, a Novel Salt-Resistant Species Isolated from the Desert of Northwestern China.</title>
        <authorList>
            <person name="Zhou M."/>
            <person name="Chen W."/>
            <person name="Chen H."/>
            <person name="Wei G."/>
        </authorList>
    </citation>
    <scope>NUCLEOTIDE SEQUENCE [LARGE SCALE GENOMIC DNA]</scope>
    <source>
        <strain evidence="1 2">CCNWXJ12-2</strain>
    </source>
</reference>
<proteinExistence type="predicted"/>
<gene>
    <name evidence="1" type="ORF">MAXJ12_11717</name>
</gene>
<evidence type="ECO:0000313" key="1">
    <source>
        <dbReference type="EMBL" id="EHK57085.1"/>
    </source>
</evidence>